<evidence type="ECO:0000313" key="1">
    <source>
        <dbReference type="EMBL" id="NYT27382.1"/>
    </source>
</evidence>
<sequence>MTIGNKEFTLDTGKGAAKAGASADELKQLFFTYTVKVDDSINKADFEITNASAITLTGVTDVAGNNIVATTGTYPLN</sequence>
<comment type="caution">
    <text evidence="1">The sequence shown here is derived from an EMBL/GenBank/DDBJ whole genome shotgun (WGS) entry which is preliminary data.</text>
</comment>
<dbReference type="Proteomes" id="UP000568751">
    <property type="component" value="Unassembled WGS sequence"/>
</dbReference>
<gene>
    <name evidence="1" type="ORF">H0A76_05495</name>
</gene>
<organism evidence="1 2">
    <name type="scientific">Candidatus Thiodubiliella endoseptemdiera</name>
    <dbReference type="NCBI Taxonomy" id="2738886"/>
    <lineage>
        <taxon>Bacteria</taxon>
        <taxon>Pseudomonadati</taxon>
        <taxon>Pseudomonadota</taxon>
        <taxon>Gammaproteobacteria</taxon>
        <taxon>Candidatus Pseudothioglobaceae</taxon>
        <taxon>Candidatus Thiodubiliella</taxon>
    </lineage>
</organism>
<dbReference type="EMBL" id="JACCHT010000001">
    <property type="protein sequence ID" value="NYT27382.1"/>
    <property type="molecule type" value="Genomic_DNA"/>
</dbReference>
<evidence type="ECO:0000313" key="2">
    <source>
        <dbReference type="Proteomes" id="UP000568751"/>
    </source>
</evidence>
<name>A0A853F149_9GAMM</name>
<proteinExistence type="predicted"/>
<dbReference type="AlphaFoldDB" id="A0A853F149"/>
<reference evidence="1 2" key="1">
    <citation type="submission" date="2020-05" db="EMBL/GenBank/DDBJ databases">
        <title>Horizontal transmission and recombination maintain forever young bacterial symbiont genomes.</title>
        <authorList>
            <person name="Russell S.L."/>
            <person name="Pepper-Tunick E."/>
            <person name="Svedberg J."/>
            <person name="Byrne A."/>
            <person name="Ruelas Castillo J."/>
            <person name="Vollmers C."/>
            <person name="Beinart R.A."/>
            <person name="Corbett-Detig R."/>
        </authorList>
    </citation>
    <scope>NUCLEOTIDE SEQUENCE [LARGE SCALE GENOMIC DNA]</scope>
    <source>
        <strain evidence="1">455</strain>
    </source>
</reference>
<protein>
    <submittedName>
        <fullName evidence="1">Uncharacterized protein</fullName>
    </submittedName>
</protein>
<accession>A0A853F149</accession>